<dbReference type="GO" id="GO:0016787">
    <property type="term" value="F:hydrolase activity"/>
    <property type="evidence" value="ECO:0007669"/>
    <property type="project" value="UniProtKB-UniRule"/>
</dbReference>
<reference evidence="6 7" key="1">
    <citation type="submission" date="2019-08" db="EMBL/GenBank/DDBJ databases">
        <title>In-depth cultivation of the pig gut microbiome towards novel bacterial diversity and tailored functional studies.</title>
        <authorList>
            <person name="Wylensek D."/>
            <person name="Hitch T.C.A."/>
            <person name="Clavel T."/>
        </authorList>
    </citation>
    <scope>NUCLEOTIDE SEQUENCE [LARGE SCALE GENOMIC DNA]</scope>
    <source>
        <strain evidence="6 7">LKV-178-WT-2G</strain>
    </source>
</reference>
<feature type="domain" description="PNPLA" evidence="5">
    <location>
        <begin position="25"/>
        <end position="190"/>
    </location>
</feature>
<keyword evidence="7" id="KW-1185">Reference proteome</keyword>
<evidence type="ECO:0000259" key="5">
    <source>
        <dbReference type="PROSITE" id="PS51635"/>
    </source>
</evidence>
<dbReference type="AlphaFoldDB" id="A0A7X2N2F9"/>
<dbReference type="PANTHER" id="PTHR14226">
    <property type="entry name" value="NEUROPATHY TARGET ESTERASE/SWISS CHEESE D.MELANOGASTER"/>
    <property type="match status" value="1"/>
</dbReference>
<dbReference type="CDD" id="cd07208">
    <property type="entry name" value="Pat_hypo_Ecoli_yjju_like"/>
    <property type="match status" value="1"/>
</dbReference>
<dbReference type="Proteomes" id="UP000470082">
    <property type="component" value="Unassembled WGS sequence"/>
</dbReference>
<sequence>MYKYYSKINQIPKGHASMNITKGCVICEGGAFRAVYGEGVLDALMENDINMECTIGVSAGALNGYNYVAGQIGRSARFNLYHRFDPNYIGGPKTLIHNKGIIGFDYAFGPNRIEPFDQIFFDRPSRRFVAVATNCLTGESCYFEKGKCEDIEKAIQASASLPFVSSMVEIQGIPCLDGGISNHIPIQWALNEGYLKIIVIRTQHKVYRKEDNEKMDSMIDLRYSKYPELRKSLKNMNKEYNYTCDFIDQLEKEGKIFVFSPSINDPVSRLEADVEKLGDWYFLGYNDTNRRMKECKEYLEK</sequence>
<dbReference type="InterPro" id="IPR016035">
    <property type="entry name" value="Acyl_Trfase/lysoPLipase"/>
</dbReference>
<evidence type="ECO:0000313" key="6">
    <source>
        <dbReference type="EMBL" id="MSS01242.1"/>
    </source>
</evidence>
<dbReference type="RefSeq" id="WP_154459707.1">
    <property type="nucleotide sequence ID" value="NZ_JAXEST010000042.1"/>
</dbReference>
<evidence type="ECO:0000256" key="4">
    <source>
        <dbReference type="PROSITE-ProRule" id="PRU01161"/>
    </source>
</evidence>
<dbReference type="InterPro" id="IPR050301">
    <property type="entry name" value="NTE"/>
</dbReference>
<comment type="caution">
    <text evidence="4">Lacks conserved residue(s) required for the propagation of feature annotation.</text>
</comment>
<keyword evidence="3 4" id="KW-0443">Lipid metabolism</keyword>
<dbReference type="EMBL" id="VUMM01000004">
    <property type="protein sequence ID" value="MSS01242.1"/>
    <property type="molecule type" value="Genomic_DNA"/>
</dbReference>
<gene>
    <name evidence="6" type="ORF">FYJ50_03840</name>
</gene>
<evidence type="ECO:0000256" key="3">
    <source>
        <dbReference type="ARBA" id="ARBA00023098"/>
    </source>
</evidence>
<dbReference type="GO" id="GO:0016042">
    <property type="term" value="P:lipid catabolic process"/>
    <property type="evidence" value="ECO:0007669"/>
    <property type="project" value="UniProtKB-UniRule"/>
</dbReference>
<feature type="short sequence motif" description="DGA/G" evidence="4">
    <location>
        <begin position="177"/>
        <end position="179"/>
    </location>
</feature>
<dbReference type="Pfam" id="PF19890">
    <property type="entry name" value="DUF6363"/>
    <property type="match status" value="1"/>
</dbReference>
<dbReference type="Gene3D" id="3.40.1090.10">
    <property type="entry name" value="Cytosolic phospholipase A2 catalytic domain"/>
    <property type="match status" value="2"/>
</dbReference>
<comment type="caution">
    <text evidence="6">The sequence shown here is derived from an EMBL/GenBank/DDBJ whole genome shotgun (WGS) entry which is preliminary data.</text>
</comment>
<evidence type="ECO:0000256" key="1">
    <source>
        <dbReference type="ARBA" id="ARBA00022801"/>
    </source>
</evidence>
<feature type="short sequence motif" description="GXSXG" evidence="4">
    <location>
        <begin position="56"/>
        <end position="60"/>
    </location>
</feature>
<feature type="active site" description="Nucleophile" evidence="4">
    <location>
        <position position="58"/>
    </location>
</feature>
<dbReference type="Pfam" id="PF01734">
    <property type="entry name" value="Patatin"/>
    <property type="match status" value="1"/>
</dbReference>
<dbReference type="InterPro" id="IPR002641">
    <property type="entry name" value="PNPLA_dom"/>
</dbReference>
<evidence type="ECO:0000256" key="2">
    <source>
        <dbReference type="ARBA" id="ARBA00022963"/>
    </source>
</evidence>
<protein>
    <submittedName>
        <fullName evidence="6">Patatin family protein</fullName>
    </submittedName>
</protein>
<dbReference type="InterPro" id="IPR037483">
    <property type="entry name" value="YjjU-like"/>
</dbReference>
<proteinExistence type="predicted"/>
<dbReference type="SUPFAM" id="SSF52151">
    <property type="entry name" value="FabD/lysophospholipase-like"/>
    <property type="match status" value="1"/>
</dbReference>
<keyword evidence="2 4" id="KW-0442">Lipid degradation</keyword>
<evidence type="ECO:0000313" key="7">
    <source>
        <dbReference type="Proteomes" id="UP000470082"/>
    </source>
</evidence>
<feature type="active site" description="Proton acceptor" evidence="4">
    <location>
        <position position="177"/>
    </location>
</feature>
<dbReference type="PROSITE" id="PS51635">
    <property type="entry name" value="PNPLA"/>
    <property type="match status" value="1"/>
</dbReference>
<dbReference type="PANTHER" id="PTHR14226:SF25">
    <property type="entry name" value="PHOSPHOESTERASE"/>
    <property type="match status" value="1"/>
</dbReference>
<name>A0A7X2N2F9_9FIRM</name>
<dbReference type="InterPro" id="IPR045943">
    <property type="entry name" value="DUF6363"/>
</dbReference>
<organism evidence="6 7">
    <name type="scientific">Floccifex porci</name>
    <dbReference type="NCBI Taxonomy" id="2606629"/>
    <lineage>
        <taxon>Bacteria</taxon>
        <taxon>Bacillati</taxon>
        <taxon>Bacillota</taxon>
        <taxon>Erysipelotrichia</taxon>
        <taxon>Erysipelotrichales</taxon>
        <taxon>Erysipelotrichaceae</taxon>
        <taxon>Floccifex</taxon>
    </lineage>
</organism>
<accession>A0A7X2N2F9</accession>
<keyword evidence="1 4" id="KW-0378">Hydrolase</keyword>